<protein>
    <recommendedName>
        <fullName evidence="1">non-specific serine/threonine protein kinase</fullName>
        <ecNumber evidence="1">2.7.11.1</ecNumber>
    </recommendedName>
</protein>
<dbReference type="GO" id="GO:0007017">
    <property type="term" value="P:microtubule-based process"/>
    <property type="evidence" value="ECO:0007669"/>
    <property type="project" value="TreeGrafter"/>
</dbReference>
<dbReference type="PANTHER" id="PTHR43671">
    <property type="entry name" value="SERINE/THREONINE-PROTEIN KINASE NEK"/>
    <property type="match status" value="1"/>
</dbReference>
<sequence length="245" mass="28009">MAAAYFRRRNQIEKEEEFSGYHMYKAVYIWHRCIGHEYDGICCKKDEDLGIVPLLDCNWSYRQALVKFSIYFFERAINAVDGPLLMSKMIVLKEAFFWIPSLGGSITIVARQIGSDISWLILFVVVGTPNYMCPEFLAEIPYCFKSDIWCLGICILIMKHPILKDQNCSVSSVKFHNAPTSSFVETTTTNDMAGITPLLFSLLGESGSIERALYELHKKESKIIYDTTILHCTDEYKEGYNDLSA</sequence>
<organism evidence="9 10">
    <name type="scientific">Cannabis sativa</name>
    <name type="common">Hemp</name>
    <name type="synonym">Marijuana</name>
    <dbReference type="NCBI Taxonomy" id="3483"/>
    <lineage>
        <taxon>Eukaryota</taxon>
        <taxon>Viridiplantae</taxon>
        <taxon>Streptophyta</taxon>
        <taxon>Embryophyta</taxon>
        <taxon>Tracheophyta</taxon>
        <taxon>Spermatophyta</taxon>
        <taxon>Magnoliopsida</taxon>
        <taxon>eudicotyledons</taxon>
        <taxon>Gunneridae</taxon>
        <taxon>Pentapetalae</taxon>
        <taxon>rosids</taxon>
        <taxon>fabids</taxon>
        <taxon>Rosales</taxon>
        <taxon>Cannabaceae</taxon>
        <taxon>Cannabis</taxon>
    </lineage>
</organism>
<dbReference type="SUPFAM" id="SSF56112">
    <property type="entry name" value="Protein kinase-like (PK-like)"/>
    <property type="match status" value="1"/>
</dbReference>
<dbReference type="InterPro" id="IPR011009">
    <property type="entry name" value="Kinase-like_dom_sf"/>
</dbReference>
<keyword evidence="6" id="KW-0067">ATP-binding</keyword>
<dbReference type="GO" id="GO:0005524">
    <property type="term" value="F:ATP binding"/>
    <property type="evidence" value="ECO:0007669"/>
    <property type="project" value="UniProtKB-KW"/>
</dbReference>
<keyword evidence="5" id="KW-0418">Kinase</keyword>
<evidence type="ECO:0000256" key="3">
    <source>
        <dbReference type="ARBA" id="ARBA00022679"/>
    </source>
</evidence>
<dbReference type="Gene3D" id="1.10.510.10">
    <property type="entry name" value="Transferase(Phosphotransferase) domain 1"/>
    <property type="match status" value="1"/>
</dbReference>
<evidence type="ECO:0000256" key="2">
    <source>
        <dbReference type="ARBA" id="ARBA00022527"/>
    </source>
</evidence>
<evidence type="ECO:0000256" key="5">
    <source>
        <dbReference type="ARBA" id="ARBA00022777"/>
    </source>
</evidence>
<dbReference type="GO" id="GO:0004674">
    <property type="term" value="F:protein serine/threonine kinase activity"/>
    <property type="evidence" value="ECO:0007669"/>
    <property type="project" value="UniProtKB-KW"/>
</dbReference>
<reference evidence="9 10" key="1">
    <citation type="journal article" date="2020" name="bioRxiv">
        <title>Sequence and annotation of 42 cannabis genomes reveals extensive copy number variation in cannabinoid synthesis and pathogen resistance genes.</title>
        <authorList>
            <person name="Mckernan K.J."/>
            <person name="Helbert Y."/>
            <person name="Kane L.T."/>
            <person name="Ebling H."/>
            <person name="Zhang L."/>
            <person name="Liu B."/>
            <person name="Eaton Z."/>
            <person name="Mclaughlin S."/>
            <person name="Kingan S."/>
            <person name="Baybayan P."/>
            <person name="Concepcion G."/>
            <person name="Jordan M."/>
            <person name="Riva A."/>
            <person name="Barbazuk W."/>
            <person name="Harkins T."/>
        </authorList>
    </citation>
    <scope>NUCLEOTIDE SEQUENCE [LARGE SCALE GENOMIC DNA]</scope>
    <source>
        <strain evidence="10">cv. Jamaican Lion 4</strain>
        <tissue evidence="9">Leaf</tissue>
    </source>
</reference>
<comment type="catalytic activity">
    <reaction evidence="7">
        <text>L-threonyl-[protein] + ATP = O-phospho-L-threonyl-[protein] + ADP + H(+)</text>
        <dbReference type="Rhea" id="RHEA:46608"/>
        <dbReference type="Rhea" id="RHEA-COMP:11060"/>
        <dbReference type="Rhea" id="RHEA-COMP:11605"/>
        <dbReference type="ChEBI" id="CHEBI:15378"/>
        <dbReference type="ChEBI" id="CHEBI:30013"/>
        <dbReference type="ChEBI" id="CHEBI:30616"/>
        <dbReference type="ChEBI" id="CHEBI:61977"/>
        <dbReference type="ChEBI" id="CHEBI:456216"/>
        <dbReference type="EC" id="2.7.11.1"/>
    </reaction>
</comment>
<keyword evidence="3" id="KW-0808">Transferase</keyword>
<evidence type="ECO:0000313" key="9">
    <source>
        <dbReference type="EMBL" id="KAF4390575.1"/>
    </source>
</evidence>
<evidence type="ECO:0000313" key="10">
    <source>
        <dbReference type="Proteomes" id="UP000525078"/>
    </source>
</evidence>
<dbReference type="InterPro" id="IPR050660">
    <property type="entry name" value="NEK_Ser/Thr_kinase"/>
</dbReference>
<keyword evidence="4" id="KW-0547">Nucleotide-binding</keyword>
<proteinExistence type="predicted"/>
<comment type="catalytic activity">
    <reaction evidence="8">
        <text>L-seryl-[protein] + ATP = O-phospho-L-seryl-[protein] + ADP + H(+)</text>
        <dbReference type="Rhea" id="RHEA:17989"/>
        <dbReference type="Rhea" id="RHEA-COMP:9863"/>
        <dbReference type="Rhea" id="RHEA-COMP:11604"/>
        <dbReference type="ChEBI" id="CHEBI:15378"/>
        <dbReference type="ChEBI" id="CHEBI:29999"/>
        <dbReference type="ChEBI" id="CHEBI:30616"/>
        <dbReference type="ChEBI" id="CHEBI:83421"/>
        <dbReference type="ChEBI" id="CHEBI:456216"/>
        <dbReference type="EC" id="2.7.11.1"/>
    </reaction>
</comment>
<gene>
    <name evidence="9" type="ORF">F8388_006072</name>
</gene>
<dbReference type="Proteomes" id="UP000525078">
    <property type="component" value="Unassembled WGS sequence"/>
</dbReference>
<dbReference type="EC" id="2.7.11.1" evidence="1"/>
<name>A0A7J6H634_CANSA</name>
<dbReference type="AlphaFoldDB" id="A0A7J6H634"/>
<evidence type="ECO:0000256" key="4">
    <source>
        <dbReference type="ARBA" id="ARBA00022741"/>
    </source>
</evidence>
<evidence type="ECO:0000256" key="7">
    <source>
        <dbReference type="ARBA" id="ARBA00047899"/>
    </source>
</evidence>
<dbReference type="PANTHER" id="PTHR43671:SF98">
    <property type="entry name" value="SERINE_THREONINE-PROTEIN KINASE NEK11"/>
    <property type="match status" value="1"/>
</dbReference>
<evidence type="ECO:0000256" key="1">
    <source>
        <dbReference type="ARBA" id="ARBA00012513"/>
    </source>
</evidence>
<keyword evidence="2" id="KW-0723">Serine/threonine-protein kinase</keyword>
<accession>A0A7J6H634</accession>
<dbReference type="EMBL" id="JAATIP010000028">
    <property type="protein sequence ID" value="KAF4390575.1"/>
    <property type="molecule type" value="Genomic_DNA"/>
</dbReference>
<evidence type="ECO:0000256" key="6">
    <source>
        <dbReference type="ARBA" id="ARBA00022840"/>
    </source>
</evidence>
<dbReference type="GO" id="GO:0055028">
    <property type="term" value="C:cortical microtubule"/>
    <property type="evidence" value="ECO:0007669"/>
    <property type="project" value="TreeGrafter"/>
</dbReference>
<evidence type="ECO:0000256" key="8">
    <source>
        <dbReference type="ARBA" id="ARBA00048679"/>
    </source>
</evidence>
<comment type="caution">
    <text evidence="9">The sequence shown here is derived from an EMBL/GenBank/DDBJ whole genome shotgun (WGS) entry which is preliminary data.</text>
</comment>